<feature type="transmembrane region" description="Helical" evidence="1">
    <location>
        <begin position="74"/>
        <end position="95"/>
    </location>
</feature>
<keyword evidence="1" id="KW-0472">Membrane</keyword>
<sequence>MKKMDEMEKAVTLKSIRVSWILIAMFLFGWGIKNYIDGFGQTLPMVLFTSQVVIVLVSKYIYMMKADDKDSKGNLIKSIIVTLFLVLVGCILYYIKIGF</sequence>
<gene>
    <name evidence="2" type="ORF">M8H41_25260</name>
</gene>
<protein>
    <recommendedName>
        <fullName evidence="4">Cytochrome C oxidase subunit IV</fullName>
    </recommendedName>
</protein>
<keyword evidence="3" id="KW-1185">Reference proteome</keyword>
<name>A0ABT8QXL2_9FIRM</name>
<dbReference type="EMBL" id="JAMJEV010000056">
    <property type="protein sequence ID" value="MDO0826091.1"/>
    <property type="molecule type" value="Genomic_DNA"/>
</dbReference>
<evidence type="ECO:0000313" key="3">
    <source>
        <dbReference type="Proteomes" id="UP001176021"/>
    </source>
</evidence>
<dbReference type="Proteomes" id="UP001176021">
    <property type="component" value="Unassembled WGS sequence"/>
</dbReference>
<evidence type="ECO:0008006" key="4">
    <source>
        <dbReference type="Google" id="ProtNLM"/>
    </source>
</evidence>
<evidence type="ECO:0000256" key="1">
    <source>
        <dbReference type="SAM" id="Phobius"/>
    </source>
</evidence>
<accession>A0ABT8QXL2</accession>
<feature type="transmembrane region" description="Helical" evidence="1">
    <location>
        <begin position="42"/>
        <end position="62"/>
    </location>
</feature>
<organism evidence="2 3">
    <name type="scientific">Desulfosporosinus nitroreducens</name>
    <dbReference type="NCBI Taxonomy" id="2018668"/>
    <lineage>
        <taxon>Bacteria</taxon>
        <taxon>Bacillati</taxon>
        <taxon>Bacillota</taxon>
        <taxon>Clostridia</taxon>
        <taxon>Eubacteriales</taxon>
        <taxon>Desulfitobacteriaceae</taxon>
        <taxon>Desulfosporosinus</taxon>
    </lineage>
</organism>
<comment type="caution">
    <text evidence="2">The sequence shown here is derived from an EMBL/GenBank/DDBJ whole genome shotgun (WGS) entry which is preliminary data.</text>
</comment>
<dbReference type="RefSeq" id="WP_302050432.1">
    <property type="nucleotide sequence ID" value="NZ_JAMJEV010000056.1"/>
</dbReference>
<feature type="transmembrane region" description="Helical" evidence="1">
    <location>
        <begin position="20"/>
        <end position="36"/>
    </location>
</feature>
<proteinExistence type="predicted"/>
<evidence type="ECO:0000313" key="2">
    <source>
        <dbReference type="EMBL" id="MDO0826091.1"/>
    </source>
</evidence>
<keyword evidence="1" id="KW-0812">Transmembrane</keyword>
<keyword evidence="1" id="KW-1133">Transmembrane helix</keyword>
<reference evidence="2" key="1">
    <citation type="submission" date="2022-05" db="EMBL/GenBank/DDBJ databases">
        <title>Expanded diversity of anoxic marine methylotrophy in a Black Sea sulfate reducing microorganism.</title>
        <authorList>
            <person name="Fischer P.Q."/>
            <person name="Stams A.J.M."/>
            <person name="Villanueva L."/>
            <person name="Sousa D.Z."/>
        </authorList>
    </citation>
    <scope>NUCLEOTIDE SEQUENCE</scope>
    <source>
        <strain evidence="2">P130</strain>
    </source>
</reference>